<accession>A0A1G1XA40</accession>
<keyword evidence="1" id="KW-1133">Transmembrane helix</keyword>
<feature type="transmembrane region" description="Helical" evidence="1">
    <location>
        <begin position="21"/>
        <end position="39"/>
    </location>
</feature>
<dbReference type="EMBL" id="MHHS01000030">
    <property type="protein sequence ID" value="OGY36741.1"/>
    <property type="molecule type" value="Genomic_DNA"/>
</dbReference>
<dbReference type="Proteomes" id="UP000177941">
    <property type="component" value="Unassembled WGS sequence"/>
</dbReference>
<dbReference type="Pfam" id="PF12666">
    <property type="entry name" value="PrgI"/>
    <property type="match status" value="1"/>
</dbReference>
<organism evidence="2 3">
    <name type="scientific">Candidatus Andersenbacteria bacterium RIFCSPHIGHO2_12_FULL_45_11b</name>
    <dbReference type="NCBI Taxonomy" id="1797282"/>
    <lineage>
        <taxon>Bacteria</taxon>
        <taxon>Candidatus Anderseniibacteriota</taxon>
    </lineage>
</organism>
<evidence type="ECO:0000313" key="2">
    <source>
        <dbReference type="EMBL" id="OGY36741.1"/>
    </source>
</evidence>
<feature type="transmembrane region" description="Helical" evidence="1">
    <location>
        <begin position="45"/>
        <end position="63"/>
    </location>
</feature>
<dbReference type="InterPro" id="IPR024414">
    <property type="entry name" value="Uncharacterised_PrgI"/>
</dbReference>
<dbReference type="AlphaFoldDB" id="A0A1G1XA40"/>
<feature type="transmembrane region" description="Helical" evidence="1">
    <location>
        <begin position="70"/>
        <end position="89"/>
    </location>
</feature>
<protein>
    <recommendedName>
        <fullName evidence="4">PrgI family protein</fullName>
    </recommendedName>
</protein>
<evidence type="ECO:0000313" key="3">
    <source>
        <dbReference type="Proteomes" id="UP000177941"/>
    </source>
</evidence>
<evidence type="ECO:0000256" key="1">
    <source>
        <dbReference type="SAM" id="Phobius"/>
    </source>
</evidence>
<sequence>MRFQVPQFTDIEDKIIGPFTLKQFIMYIVAVMLLVPVYIYSDLSLFITIALPVFGVAAVFAHVRIYGKSFGAVVSAAISYALKGQLYVWRRQKAVPFKIIDEEWSAARTRASNERSSMSLSDIAQSLDTKGNISTEDVEDPLAVSE</sequence>
<evidence type="ECO:0008006" key="4">
    <source>
        <dbReference type="Google" id="ProtNLM"/>
    </source>
</evidence>
<proteinExistence type="predicted"/>
<keyword evidence="1" id="KW-0812">Transmembrane</keyword>
<comment type="caution">
    <text evidence="2">The sequence shown here is derived from an EMBL/GenBank/DDBJ whole genome shotgun (WGS) entry which is preliminary data.</text>
</comment>
<gene>
    <name evidence="2" type="ORF">A3E36_04180</name>
</gene>
<keyword evidence="1" id="KW-0472">Membrane</keyword>
<reference evidence="2 3" key="1">
    <citation type="journal article" date="2016" name="Nat. Commun.">
        <title>Thousands of microbial genomes shed light on interconnected biogeochemical processes in an aquifer system.</title>
        <authorList>
            <person name="Anantharaman K."/>
            <person name="Brown C.T."/>
            <person name="Hug L.A."/>
            <person name="Sharon I."/>
            <person name="Castelle C.J."/>
            <person name="Probst A.J."/>
            <person name="Thomas B.C."/>
            <person name="Singh A."/>
            <person name="Wilkins M.J."/>
            <person name="Karaoz U."/>
            <person name="Brodie E.L."/>
            <person name="Williams K.H."/>
            <person name="Hubbard S.S."/>
            <person name="Banfield J.F."/>
        </authorList>
    </citation>
    <scope>NUCLEOTIDE SEQUENCE [LARGE SCALE GENOMIC DNA]</scope>
</reference>
<name>A0A1G1XA40_9BACT</name>